<comment type="caution">
    <text evidence="10">The sequence shown here is derived from an EMBL/GenBank/DDBJ whole genome shotgun (WGS) entry which is preliminary data.</text>
</comment>
<dbReference type="PANTHER" id="PTHR43289">
    <property type="entry name" value="MITOGEN-ACTIVATED PROTEIN KINASE KINASE KINASE 20-RELATED"/>
    <property type="match status" value="1"/>
</dbReference>
<name>A0ABP6LMA4_9ACTN</name>
<dbReference type="Gene3D" id="3.30.200.20">
    <property type="entry name" value="Phosphorylase Kinase, domain 1"/>
    <property type="match status" value="1"/>
</dbReference>
<dbReference type="PROSITE" id="PS00107">
    <property type="entry name" value="PROTEIN_KINASE_ATP"/>
    <property type="match status" value="1"/>
</dbReference>
<evidence type="ECO:0000256" key="6">
    <source>
        <dbReference type="ARBA" id="ARBA00022840"/>
    </source>
</evidence>
<keyword evidence="8" id="KW-1133">Transmembrane helix</keyword>
<accession>A0ABP6LMA4</accession>
<evidence type="ECO:0000256" key="4">
    <source>
        <dbReference type="ARBA" id="ARBA00022741"/>
    </source>
</evidence>
<keyword evidence="5" id="KW-0418">Kinase</keyword>
<keyword evidence="6 7" id="KW-0067">ATP-binding</keyword>
<dbReference type="Pfam" id="PF00069">
    <property type="entry name" value="Pkinase"/>
    <property type="match status" value="1"/>
</dbReference>
<organism evidence="10 11">
    <name type="scientific">Streptomyces glomeratus</name>
    <dbReference type="NCBI Taxonomy" id="284452"/>
    <lineage>
        <taxon>Bacteria</taxon>
        <taxon>Bacillati</taxon>
        <taxon>Actinomycetota</taxon>
        <taxon>Actinomycetes</taxon>
        <taxon>Kitasatosporales</taxon>
        <taxon>Streptomycetaceae</taxon>
        <taxon>Streptomyces</taxon>
    </lineage>
</organism>
<dbReference type="EMBL" id="BAAAUF010000021">
    <property type="protein sequence ID" value="GAA3046354.1"/>
    <property type="molecule type" value="Genomic_DNA"/>
</dbReference>
<feature type="binding site" evidence="7">
    <location>
        <position position="40"/>
    </location>
    <ligand>
        <name>ATP</name>
        <dbReference type="ChEBI" id="CHEBI:30616"/>
    </ligand>
</feature>
<feature type="transmembrane region" description="Helical" evidence="8">
    <location>
        <begin position="445"/>
        <end position="466"/>
    </location>
</feature>
<evidence type="ECO:0000256" key="3">
    <source>
        <dbReference type="ARBA" id="ARBA00022679"/>
    </source>
</evidence>
<protein>
    <recommendedName>
        <fullName evidence="1">non-specific serine/threonine protein kinase</fullName>
        <ecNumber evidence="1">2.7.11.1</ecNumber>
    </recommendedName>
</protein>
<proteinExistence type="predicted"/>
<gene>
    <name evidence="10" type="ORF">GCM10010448_31610</name>
</gene>
<sequence>MGRDMVLGGRYELIERLGQGGMGTVHRGVDQRLRRTVAVKLLSSALAHDPQSRARFRREAHAAAALNHPAVATIHDVGEEPDPDGPRPYLVMEYVQGTTLAEALRGGPLPVAEAIDTACAVLDALRHSHERGIVHRDIKPSNIMLTGPDTVKVLDFGIAKAFTEAATRITGSGAAIGTPAYLSPEQISGAEIDHRADLYAMGCLLHELLTGQPPFRGASPFAVMHQHLFAEPEPVSRLRPQVPPAVEAVIQRALRKDPAERFADAGQMRAALADALAQSAMPTAEAQVPAPVAVAPAAGSGGRTALRDRFRISLRPSVDSALALLGCLLALLCARGQLVETDHFGRVAVAAALLGAVTLPWSTRLSCAVSWGPVAEAVAVNSELRRAYDGWDSSYAGFAALLALAAVGCLVGAALSQERGGGSVVAFWFSATASIWYFLDDLHKLFVFYLLLSLVTGAAIAWEAVARVRRRTDAGRAALEGPSVDVAPPGGNSRPA</sequence>
<dbReference type="SUPFAM" id="SSF56112">
    <property type="entry name" value="Protein kinase-like (PK-like)"/>
    <property type="match status" value="1"/>
</dbReference>
<dbReference type="Proteomes" id="UP001501532">
    <property type="component" value="Unassembled WGS sequence"/>
</dbReference>
<keyword evidence="11" id="KW-1185">Reference proteome</keyword>
<dbReference type="EC" id="2.7.11.1" evidence="1"/>
<evidence type="ECO:0000256" key="8">
    <source>
        <dbReference type="SAM" id="Phobius"/>
    </source>
</evidence>
<dbReference type="InterPro" id="IPR017441">
    <property type="entry name" value="Protein_kinase_ATP_BS"/>
</dbReference>
<dbReference type="RefSeq" id="WP_234519212.1">
    <property type="nucleotide sequence ID" value="NZ_BAAAUF010000021.1"/>
</dbReference>
<evidence type="ECO:0000256" key="1">
    <source>
        <dbReference type="ARBA" id="ARBA00012513"/>
    </source>
</evidence>
<dbReference type="InterPro" id="IPR011009">
    <property type="entry name" value="Kinase-like_dom_sf"/>
</dbReference>
<dbReference type="CDD" id="cd14014">
    <property type="entry name" value="STKc_PknB_like"/>
    <property type="match status" value="1"/>
</dbReference>
<dbReference type="SMART" id="SM00220">
    <property type="entry name" value="S_TKc"/>
    <property type="match status" value="1"/>
</dbReference>
<keyword evidence="8" id="KW-0812">Transmembrane</keyword>
<evidence type="ECO:0000313" key="11">
    <source>
        <dbReference type="Proteomes" id="UP001501532"/>
    </source>
</evidence>
<keyword evidence="3" id="KW-0808">Transferase</keyword>
<evidence type="ECO:0000256" key="5">
    <source>
        <dbReference type="ARBA" id="ARBA00022777"/>
    </source>
</evidence>
<dbReference type="PANTHER" id="PTHR43289:SF6">
    <property type="entry name" value="SERINE_THREONINE-PROTEIN KINASE NEKL-3"/>
    <property type="match status" value="1"/>
</dbReference>
<dbReference type="InterPro" id="IPR008271">
    <property type="entry name" value="Ser/Thr_kinase_AS"/>
</dbReference>
<evidence type="ECO:0000256" key="2">
    <source>
        <dbReference type="ARBA" id="ARBA00022527"/>
    </source>
</evidence>
<evidence type="ECO:0000313" key="10">
    <source>
        <dbReference type="EMBL" id="GAA3046354.1"/>
    </source>
</evidence>
<keyword evidence="2" id="KW-0723">Serine/threonine-protein kinase</keyword>
<dbReference type="PROSITE" id="PS50011">
    <property type="entry name" value="PROTEIN_KINASE_DOM"/>
    <property type="match status" value="1"/>
</dbReference>
<feature type="transmembrane region" description="Helical" evidence="8">
    <location>
        <begin position="422"/>
        <end position="439"/>
    </location>
</feature>
<evidence type="ECO:0000259" key="9">
    <source>
        <dbReference type="PROSITE" id="PS50011"/>
    </source>
</evidence>
<keyword evidence="4 7" id="KW-0547">Nucleotide-binding</keyword>
<keyword evidence="8" id="KW-0472">Membrane</keyword>
<feature type="domain" description="Protein kinase" evidence="9">
    <location>
        <begin position="11"/>
        <end position="276"/>
    </location>
</feature>
<dbReference type="PROSITE" id="PS00108">
    <property type="entry name" value="PROTEIN_KINASE_ST"/>
    <property type="match status" value="1"/>
</dbReference>
<evidence type="ECO:0000256" key="7">
    <source>
        <dbReference type="PROSITE-ProRule" id="PRU10141"/>
    </source>
</evidence>
<dbReference type="Gene3D" id="1.10.510.10">
    <property type="entry name" value="Transferase(Phosphotransferase) domain 1"/>
    <property type="match status" value="1"/>
</dbReference>
<feature type="transmembrane region" description="Helical" evidence="8">
    <location>
        <begin position="395"/>
        <end position="415"/>
    </location>
</feature>
<dbReference type="InterPro" id="IPR000719">
    <property type="entry name" value="Prot_kinase_dom"/>
</dbReference>
<reference evidence="11" key="1">
    <citation type="journal article" date="2019" name="Int. J. Syst. Evol. Microbiol.">
        <title>The Global Catalogue of Microorganisms (GCM) 10K type strain sequencing project: providing services to taxonomists for standard genome sequencing and annotation.</title>
        <authorList>
            <consortium name="The Broad Institute Genomics Platform"/>
            <consortium name="The Broad Institute Genome Sequencing Center for Infectious Disease"/>
            <person name="Wu L."/>
            <person name="Ma J."/>
        </authorList>
    </citation>
    <scope>NUCLEOTIDE SEQUENCE [LARGE SCALE GENOMIC DNA]</scope>
    <source>
        <strain evidence="11">JCM 9091</strain>
    </source>
</reference>